<dbReference type="GO" id="GO:0016579">
    <property type="term" value="P:protein deubiquitination"/>
    <property type="evidence" value="ECO:0007669"/>
    <property type="project" value="InterPro"/>
</dbReference>
<accession>A0A915JE60</accession>
<evidence type="ECO:0000256" key="6">
    <source>
        <dbReference type="ARBA" id="ARBA00022786"/>
    </source>
</evidence>
<protein>
    <recommendedName>
        <fullName evidence="15">Ubiquitin carboxyl-terminal hydrolase</fullName>
        <ecNumber evidence="15">3.4.19.12</ecNumber>
    </recommendedName>
</protein>
<evidence type="ECO:0000256" key="8">
    <source>
        <dbReference type="ARBA" id="ARBA00022807"/>
    </source>
</evidence>
<evidence type="ECO:0000256" key="2">
    <source>
        <dbReference type="ARBA" id="ARBA00004123"/>
    </source>
</evidence>
<keyword evidence="10" id="KW-0805">Transcription regulation</keyword>
<evidence type="ECO:0000256" key="10">
    <source>
        <dbReference type="ARBA" id="ARBA00023015"/>
    </source>
</evidence>
<evidence type="ECO:0000256" key="5">
    <source>
        <dbReference type="ARBA" id="ARBA00022771"/>
    </source>
</evidence>
<keyword evidence="9" id="KW-0862">Zinc</keyword>
<keyword evidence="4" id="KW-0479">Metal-binding</keyword>
<reference evidence="19" key="1">
    <citation type="submission" date="2022-11" db="UniProtKB">
        <authorList>
            <consortium name="WormBaseParasite"/>
        </authorList>
    </citation>
    <scope>IDENTIFICATION</scope>
</reference>
<dbReference type="PROSITE" id="PS00972">
    <property type="entry name" value="USP_1"/>
    <property type="match status" value="1"/>
</dbReference>
<dbReference type="PANTHER" id="PTHR21646">
    <property type="entry name" value="UBIQUITIN CARBOXYL-TERMINAL HYDROLASE"/>
    <property type="match status" value="1"/>
</dbReference>
<comment type="subcellular location">
    <subcellularLocation>
        <location evidence="2">Nucleus</location>
    </subcellularLocation>
</comment>
<evidence type="ECO:0000256" key="13">
    <source>
        <dbReference type="ARBA" id="ARBA00038490"/>
    </source>
</evidence>
<keyword evidence="12" id="KW-0539">Nucleus</keyword>
<dbReference type="EC" id="3.4.19.12" evidence="15"/>
<dbReference type="Pfam" id="PF00443">
    <property type="entry name" value="UCH"/>
    <property type="match status" value="1"/>
</dbReference>
<dbReference type="InterPro" id="IPR018200">
    <property type="entry name" value="USP_CS"/>
</dbReference>
<evidence type="ECO:0000259" key="16">
    <source>
        <dbReference type="PROSITE" id="PS50235"/>
    </source>
</evidence>
<sequence>ATWKICITCEERGPRIYSCLHCIFFGCWKSKHISQHLQSCHHTLAVEMTIGQLFCQLCNDFIYDREFELCRRQCENTMRKSLGRYISLDFQISILGLSLTSVWLPSKQEVEQMKANISEVLELNQESHIGLRGLINLGSTCFMNCIVQALTHTPLLRDYFMADQHKCHLSSCLMCEMVKTFQEFYNGSKQPHVPYKFLHLVWTHARQLAGYEQQDAHEFFISTLDVLHKHSKSGSAHHSGSCNCIIDRIFTGGLQSDVTCQNCGGVSTTVDPYWDISLDLGSAKHNESDYNFDDDIMVPTSLESCLQRFTRAEHLGSGSKIQCSRCQSYEESTKQLTLKKLPIVACFHLKRFEHSAKLHKKISTYISFPEYLDLTPFTNTYLNQARGPGVFRSTDDILSDLKNKYALFAVVNHSGNMDSGHYTCYVRQMKEQWFKCDDHCVMKTAIDDVLASEGYLLFYHKYFLEYD</sequence>
<evidence type="ECO:0000256" key="4">
    <source>
        <dbReference type="ARBA" id="ARBA00022723"/>
    </source>
</evidence>
<keyword evidence="3 15" id="KW-0645">Protease</keyword>
<keyword evidence="7 15" id="KW-0378">Hydrolase</keyword>
<dbReference type="InterPro" id="IPR038765">
    <property type="entry name" value="Papain-like_cys_pep_sf"/>
</dbReference>
<evidence type="ECO:0000313" key="19">
    <source>
        <dbReference type="WBParaSite" id="nRc.2.0.1.t24771-RA"/>
    </source>
</evidence>
<dbReference type="SUPFAM" id="SSF57850">
    <property type="entry name" value="RING/U-box"/>
    <property type="match status" value="1"/>
</dbReference>
<dbReference type="GO" id="GO:0005634">
    <property type="term" value="C:nucleus"/>
    <property type="evidence" value="ECO:0007669"/>
    <property type="project" value="UniProtKB-SubCell"/>
</dbReference>
<dbReference type="SUPFAM" id="SSF54001">
    <property type="entry name" value="Cysteine proteinases"/>
    <property type="match status" value="1"/>
</dbReference>
<evidence type="ECO:0000256" key="12">
    <source>
        <dbReference type="ARBA" id="ARBA00023242"/>
    </source>
</evidence>
<dbReference type="OMA" id="NVSCNCI"/>
<dbReference type="GO" id="GO:0008270">
    <property type="term" value="F:zinc ion binding"/>
    <property type="evidence" value="ECO:0007669"/>
    <property type="project" value="UniProtKB-KW"/>
</dbReference>
<dbReference type="Proteomes" id="UP000887565">
    <property type="component" value="Unplaced"/>
</dbReference>
<evidence type="ECO:0000256" key="14">
    <source>
        <dbReference type="PROSITE-ProRule" id="PRU00502"/>
    </source>
</evidence>
<keyword evidence="8 15" id="KW-0788">Thiol protease</keyword>
<dbReference type="InterPro" id="IPR050185">
    <property type="entry name" value="Ub_carboxyl-term_hydrolase"/>
</dbReference>
<evidence type="ECO:0000256" key="1">
    <source>
        <dbReference type="ARBA" id="ARBA00000707"/>
    </source>
</evidence>
<dbReference type="PROSITE" id="PS00973">
    <property type="entry name" value="USP_2"/>
    <property type="match status" value="1"/>
</dbReference>
<keyword evidence="6 15" id="KW-0833">Ubl conjugation pathway</keyword>
<dbReference type="Pfam" id="PF02148">
    <property type="entry name" value="zf-UBP"/>
    <property type="match status" value="1"/>
</dbReference>
<keyword evidence="18" id="KW-1185">Reference proteome</keyword>
<dbReference type="InterPro" id="IPR013083">
    <property type="entry name" value="Znf_RING/FYVE/PHD"/>
</dbReference>
<dbReference type="WBParaSite" id="nRc.2.0.1.t24771-RA">
    <property type="protein sequence ID" value="nRc.2.0.1.t24771-RA"/>
    <property type="gene ID" value="nRc.2.0.1.g24771"/>
</dbReference>
<organism evidence="18 19">
    <name type="scientific">Romanomermis culicivorax</name>
    <name type="common">Nematode worm</name>
    <dbReference type="NCBI Taxonomy" id="13658"/>
    <lineage>
        <taxon>Eukaryota</taxon>
        <taxon>Metazoa</taxon>
        <taxon>Ecdysozoa</taxon>
        <taxon>Nematoda</taxon>
        <taxon>Enoplea</taxon>
        <taxon>Dorylaimia</taxon>
        <taxon>Mermithida</taxon>
        <taxon>Mermithoidea</taxon>
        <taxon>Mermithidae</taxon>
        <taxon>Romanomermis</taxon>
    </lineage>
</organism>
<dbReference type="PANTHER" id="PTHR21646:SF33">
    <property type="entry name" value="UBIQUITIN CARBOXYL-TERMINAL HYDROLASE 22"/>
    <property type="match status" value="1"/>
</dbReference>
<dbReference type="GO" id="GO:0004843">
    <property type="term" value="F:cysteine-type deubiquitinase activity"/>
    <property type="evidence" value="ECO:0007669"/>
    <property type="project" value="UniProtKB-UniRule"/>
</dbReference>
<dbReference type="Gene3D" id="3.30.40.10">
    <property type="entry name" value="Zinc/RING finger domain, C3HC4 (zinc finger)"/>
    <property type="match status" value="1"/>
</dbReference>
<dbReference type="AlphaFoldDB" id="A0A915JE60"/>
<dbReference type="InterPro" id="IPR001394">
    <property type="entry name" value="Peptidase_C19_UCH"/>
</dbReference>
<comment type="similarity">
    <text evidence="13">Belongs to the peptidase C19 family. UBP8 subfamily.</text>
</comment>
<dbReference type="PROSITE" id="PS50235">
    <property type="entry name" value="USP_3"/>
    <property type="match status" value="1"/>
</dbReference>
<evidence type="ECO:0000256" key="9">
    <source>
        <dbReference type="ARBA" id="ARBA00022833"/>
    </source>
</evidence>
<dbReference type="InterPro" id="IPR001607">
    <property type="entry name" value="Znf_UBP"/>
</dbReference>
<feature type="domain" description="USP" evidence="16">
    <location>
        <begin position="132"/>
        <end position="462"/>
    </location>
</feature>
<evidence type="ECO:0000256" key="11">
    <source>
        <dbReference type="ARBA" id="ARBA00023163"/>
    </source>
</evidence>
<keyword evidence="11" id="KW-0804">Transcription</keyword>
<dbReference type="PROSITE" id="PS50271">
    <property type="entry name" value="ZF_UBP"/>
    <property type="match status" value="1"/>
</dbReference>
<evidence type="ECO:0000256" key="7">
    <source>
        <dbReference type="ARBA" id="ARBA00022801"/>
    </source>
</evidence>
<evidence type="ECO:0000256" key="15">
    <source>
        <dbReference type="RuleBase" id="RU366025"/>
    </source>
</evidence>
<dbReference type="InterPro" id="IPR028889">
    <property type="entry name" value="USP"/>
</dbReference>
<dbReference type="GO" id="GO:0006508">
    <property type="term" value="P:proteolysis"/>
    <property type="evidence" value="ECO:0007669"/>
    <property type="project" value="UniProtKB-KW"/>
</dbReference>
<name>A0A915JE60_ROMCU</name>
<proteinExistence type="inferred from homology"/>
<evidence type="ECO:0000256" key="3">
    <source>
        <dbReference type="ARBA" id="ARBA00022670"/>
    </source>
</evidence>
<evidence type="ECO:0000313" key="18">
    <source>
        <dbReference type="Proteomes" id="UP000887565"/>
    </source>
</evidence>
<dbReference type="Gene3D" id="3.90.70.10">
    <property type="entry name" value="Cysteine proteinases"/>
    <property type="match status" value="1"/>
</dbReference>
<feature type="domain" description="UBP-type" evidence="17">
    <location>
        <begin position="1"/>
        <end position="81"/>
    </location>
</feature>
<evidence type="ECO:0000259" key="17">
    <source>
        <dbReference type="PROSITE" id="PS50271"/>
    </source>
</evidence>
<keyword evidence="5 14" id="KW-0863">Zinc-finger</keyword>
<comment type="catalytic activity">
    <reaction evidence="1 15">
        <text>Thiol-dependent hydrolysis of ester, thioester, amide, peptide and isopeptide bonds formed by the C-terminal Gly of ubiquitin (a 76-residue protein attached to proteins as an intracellular targeting signal).</text>
        <dbReference type="EC" id="3.4.19.12"/>
    </reaction>
</comment>